<keyword evidence="3" id="KW-1185">Reference proteome</keyword>
<dbReference type="Pfam" id="PF13676">
    <property type="entry name" value="TIR_2"/>
    <property type="match status" value="1"/>
</dbReference>
<dbReference type="SUPFAM" id="SSF52200">
    <property type="entry name" value="Toll/Interleukin receptor TIR domain"/>
    <property type="match status" value="1"/>
</dbReference>
<accession>A0A369QI51</accession>
<dbReference type="InterPro" id="IPR035897">
    <property type="entry name" value="Toll_tir_struct_dom_sf"/>
</dbReference>
<dbReference type="SMART" id="SM00255">
    <property type="entry name" value="TIR"/>
    <property type="match status" value="1"/>
</dbReference>
<dbReference type="PROSITE" id="PS50104">
    <property type="entry name" value="TIR"/>
    <property type="match status" value="1"/>
</dbReference>
<dbReference type="GO" id="GO:0007165">
    <property type="term" value="P:signal transduction"/>
    <property type="evidence" value="ECO:0007669"/>
    <property type="project" value="InterPro"/>
</dbReference>
<proteinExistence type="predicted"/>
<dbReference type="Gene3D" id="3.40.50.10140">
    <property type="entry name" value="Toll/interleukin-1 receptor homology (TIR) domain"/>
    <property type="match status" value="1"/>
</dbReference>
<comment type="caution">
    <text evidence="2">The sequence shown here is derived from an EMBL/GenBank/DDBJ whole genome shotgun (WGS) entry which is preliminary data.</text>
</comment>
<feature type="domain" description="TIR" evidence="1">
    <location>
        <begin position="110"/>
        <end position="236"/>
    </location>
</feature>
<evidence type="ECO:0000259" key="1">
    <source>
        <dbReference type="PROSITE" id="PS50104"/>
    </source>
</evidence>
<name>A0A369QI51_9BACT</name>
<dbReference type="AlphaFoldDB" id="A0A369QI51"/>
<evidence type="ECO:0000313" key="3">
    <source>
        <dbReference type="Proteomes" id="UP000253919"/>
    </source>
</evidence>
<evidence type="ECO:0000313" key="2">
    <source>
        <dbReference type="EMBL" id="RDC63265.1"/>
    </source>
</evidence>
<dbReference type="EMBL" id="QASA01000001">
    <property type="protein sequence ID" value="RDC63265.1"/>
    <property type="molecule type" value="Genomic_DNA"/>
</dbReference>
<dbReference type="Proteomes" id="UP000253919">
    <property type="component" value="Unassembled WGS sequence"/>
</dbReference>
<protein>
    <recommendedName>
        <fullName evidence="1">TIR domain-containing protein</fullName>
    </recommendedName>
</protein>
<organism evidence="2 3">
    <name type="scientific">Adhaeribacter pallidiroseus</name>
    <dbReference type="NCBI Taxonomy" id="2072847"/>
    <lineage>
        <taxon>Bacteria</taxon>
        <taxon>Pseudomonadati</taxon>
        <taxon>Bacteroidota</taxon>
        <taxon>Cytophagia</taxon>
        <taxon>Cytophagales</taxon>
        <taxon>Hymenobacteraceae</taxon>
        <taxon>Adhaeribacter</taxon>
    </lineage>
</organism>
<reference evidence="2 3" key="1">
    <citation type="submission" date="2018-04" db="EMBL/GenBank/DDBJ databases">
        <title>Adhaeribacter sp. HMF7616 genome sequencing and assembly.</title>
        <authorList>
            <person name="Kang H."/>
            <person name="Kang J."/>
            <person name="Cha I."/>
            <person name="Kim H."/>
            <person name="Joh K."/>
        </authorList>
    </citation>
    <scope>NUCLEOTIDE SEQUENCE [LARGE SCALE GENOMIC DNA]</scope>
    <source>
        <strain evidence="2 3">HMF7616</strain>
    </source>
</reference>
<dbReference type="InterPro" id="IPR000157">
    <property type="entry name" value="TIR_dom"/>
</dbReference>
<sequence length="263" mass="30565">MEFSTKSLAFYIHESKDTIDIIGDILNDVGVYINDDSLKIDLKGGHVSDTKVEGLIEKDFKNIFSNRIYFYSETQLDSKQLLRLYDFAAAKGLLITIRSTNYMENRQAYDKPVAFISHDWKDKDKIARPLAEGLSKRLCSVWYDEYSLRVGDSLRESIEKGIREVEKCIVVLTKNYLNNHGWGKYEFDSIFTRERINKEKIIIPIWYGVKKEDIFKYSTSLPDTIALIWPSLKNKDEEQYKKEVEQLISKLHTALTGKSGVDY</sequence>
<gene>
    <name evidence="2" type="ORF">AHMF7616_01867</name>
</gene>